<dbReference type="EMBL" id="LR594035">
    <property type="protein sequence ID" value="VTS36477.1"/>
    <property type="molecule type" value="Genomic_DNA"/>
</dbReference>
<dbReference type="InterPro" id="IPR022278">
    <property type="entry name" value="Pser_aminoTfrase"/>
</dbReference>
<evidence type="ECO:0000256" key="6">
    <source>
        <dbReference type="ARBA" id="ARBA00029440"/>
    </source>
</evidence>
<dbReference type="PANTHER" id="PTHR43247:SF1">
    <property type="entry name" value="PHOSPHOSERINE AMINOTRANSFERASE"/>
    <property type="match status" value="1"/>
</dbReference>
<dbReference type="GO" id="GO:0004648">
    <property type="term" value="F:O-phospho-L-serine:2-oxoglutarate aminotransferase activity"/>
    <property type="evidence" value="ECO:0007669"/>
    <property type="project" value="UniProtKB-EC"/>
</dbReference>
<dbReference type="GO" id="GO:0006564">
    <property type="term" value="P:L-serine biosynthetic process"/>
    <property type="evidence" value="ECO:0007669"/>
    <property type="project" value="InterPro"/>
</dbReference>
<evidence type="ECO:0000256" key="7">
    <source>
        <dbReference type="ARBA" id="ARBA00049007"/>
    </source>
</evidence>
<dbReference type="InterPro" id="IPR015424">
    <property type="entry name" value="PyrdxlP-dep_Trfase"/>
</dbReference>
<comment type="pathway">
    <text evidence="6">Amino-acid biosynthesis.</text>
</comment>
<evidence type="ECO:0000256" key="2">
    <source>
        <dbReference type="ARBA" id="ARBA00022576"/>
    </source>
</evidence>
<evidence type="ECO:0000313" key="9">
    <source>
        <dbReference type="Proteomes" id="UP000304914"/>
    </source>
</evidence>
<dbReference type="AlphaFoldDB" id="A0A4V6L6D9"/>
<dbReference type="SUPFAM" id="SSF53383">
    <property type="entry name" value="PLP-dependent transferases"/>
    <property type="match status" value="1"/>
</dbReference>
<evidence type="ECO:0000256" key="4">
    <source>
        <dbReference type="ARBA" id="ARBA00022679"/>
    </source>
</evidence>
<dbReference type="EC" id="2.6.1.52" evidence="8"/>
<reference evidence="8 9" key="1">
    <citation type="submission" date="2019-05" db="EMBL/GenBank/DDBJ databases">
        <authorList>
            <consortium name="Pathogen Informatics"/>
        </authorList>
    </citation>
    <scope>NUCLEOTIDE SEQUENCE [LARGE SCALE GENOMIC DNA]</scope>
    <source>
        <strain evidence="8 9">NCTC5385</strain>
    </source>
</reference>
<gene>
    <name evidence="8" type="primary">serC_1</name>
    <name evidence="8" type="ORF">NCTC5385_01846</name>
</gene>
<protein>
    <submittedName>
        <fullName evidence="8">Phosphoserine aminotransferase</fullName>
        <ecNumber evidence="8">2.6.1.52</ecNumber>
    </submittedName>
</protein>
<dbReference type="Gene3D" id="3.90.1150.10">
    <property type="entry name" value="Aspartate Aminotransferase, domain 1"/>
    <property type="match status" value="1"/>
</dbReference>
<keyword evidence="3" id="KW-0028">Amino-acid biosynthesis</keyword>
<dbReference type="GO" id="GO:0030170">
    <property type="term" value="F:pyridoxal phosphate binding"/>
    <property type="evidence" value="ECO:0007669"/>
    <property type="project" value="TreeGrafter"/>
</dbReference>
<dbReference type="InterPro" id="IPR015422">
    <property type="entry name" value="PyrdxlP-dep_Trfase_small"/>
</dbReference>
<name>A0A4V6L6D9_9STRE</name>
<dbReference type="PANTHER" id="PTHR43247">
    <property type="entry name" value="PHOSPHOSERINE AMINOTRANSFERASE"/>
    <property type="match status" value="1"/>
</dbReference>
<organism evidence="8 9">
    <name type="scientific">Streptococcus pseudoporcinus</name>
    <dbReference type="NCBI Taxonomy" id="361101"/>
    <lineage>
        <taxon>Bacteria</taxon>
        <taxon>Bacillati</taxon>
        <taxon>Bacillota</taxon>
        <taxon>Bacilli</taxon>
        <taxon>Lactobacillales</taxon>
        <taxon>Streptococcaceae</taxon>
        <taxon>Streptococcus</taxon>
    </lineage>
</organism>
<evidence type="ECO:0000313" key="8">
    <source>
        <dbReference type="EMBL" id="VTS36477.1"/>
    </source>
</evidence>
<evidence type="ECO:0000256" key="3">
    <source>
        <dbReference type="ARBA" id="ARBA00022605"/>
    </source>
</evidence>
<keyword evidence="5" id="KW-0663">Pyridoxal phosphate</keyword>
<dbReference type="Proteomes" id="UP000304914">
    <property type="component" value="Chromosome"/>
</dbReference>
<comment type="catalytic activity">
    <reaction evidence="7">
        <text>O-phospho-L-serine + 2-oxoglutarate = 3-phosphooxypyruvate + L-glutamate</text>
        <dbReference type="Rhea" id="RHEA:14329"/>
        <dbReference type="ChEBI" id="CHEBI:16810"/>
        <dbReference type="ChEBI" id="CHEBI:18110"/>
        <dbReference type="ChEBI" id="CHEBI:29985"/>
        <dbReference type="ChEBI" id="CHEBI:57524"/>
        <dbReference type="EC" id="2.6.1.52"/>
    </reaction>
</comment>
<evidence type="ECO:0000256" key="5">
    <source>
        <dbReference type="ARBA" id="ARBA00022898"/>
    </source>
</evidence>
<accession>A0A4V6L6D9</accession>
<proteinExistence type="predicted"/>
<sequence>MPRKHFINVVQKSVAFSYNNPVKNPKDRSLSNVPFTTPSEALDSQFIKEAEKAGFKNIKGHLSVGGMRASIYNAFPREGVIALVNFMTQFEAQNSK</sequence>
<keyword evidence="4 8" id="KW-0808">Transferase</keyword>
<keyword evidence="2 8" id="KW-0032">Aminotransferase</keyword>
<comment type="cofactor">
    <cofactor evidence="1">
        <name>pyridoxal 5'-phosphate</name>
        <dbReference type="ChEBI" id="CHEBI:597326"/>
    </cofactor>
</comment>
<dbReference type="GO" id="GO:0005737">
    <property type="term" value="C:cytoplasm"/>
    <property type="evidence" value="ECO:0007669"/>
    <property type="project" value="TreeGrafter"/>
</dbReference>
<evidence type="ECO:0000256" key="1">
    <source>
        <dbReference type="ARBA" id="ARBA00001933"/>
    </source>
</evidence>